<protein>
    <recommendedName>
        <fullName evidence="1">Glycosyltransferase 2-like domain-containing protein</fullName>
    </recommendedName>
</protein>
<dbReference type="SUPFAM" id="SSF53448">
    <property type="entry name" value="Nucleotide-diphospho-sugar transferases"/>
    <property type="match status" value="1"/>
</dbReference>
<feature type="domain" description="Glycosyltransferase 2-like" evidence="1">
    <location>
        <begin position="4"/>
        <end position="165"/>
    </location>
</feature>
<accession>A0A1F5VGB1</accession>
<dbReference type="Gene3D" id="3.90.550.10">
    <property type="entry name" value="Spore Coat Polysaccharide Biosynthesis Protein SpsA, Chain A"/>
    <property type="match status" value="1"/>
</dbReference>
<dbReference type="STRING" id="1798325.A2834_03240"/>
<evidence type="ECO:0000313" key="2">
    <source>
        <dbReference type="EMBL" id="OGF62455.1"/>
    </source>
</evidence>
<dbReference type="InterPro" id="IPR029044">
    <property type="entry name" value="Nucleotide-diphossugar_trans"/>
</dbReference>
<dbReference type="CDD" id="cd04179">
    <property type="entry name" value="DPM_DPG-synthase_like"/>
    <property type="match status" value="1"/>
</dbReference>
<dbReference type="Pfam" id="PF00535">
    <property type="entry name" value="Glycos_transf_2"/>
    <property type="match status" value="1"/>
</dbReference>
<evidence type="ECO:0000259" key="1">
    <source>
        <dbReference type="Pfam" id="PF00535"/>
    </source>
</evidence>
<reference evidence="2 3" key="1">
    <citation type="journal article" date="2016" name="Nat. Commun.">
        <title>Thousands of microbial genomes shed light on interconnected biogeochemical processes in an aquifer system.</title>
        <authorList>
            <person name="Anantharaman K."/>
            <person name="Brown C.T."/>
            <person name="Hug L.A."/>
            <person name="Sharon I."/>
            <person name="Castelle C.J."/>
            <person name="Probst A.J."/>
            <person name="Thomas B.C."/>
            <person name="Singh A."/>
            <person name="Wilkins M.J."/>
            <person name="Karaoz U."/>
            <person name="Brodie E.L."/>
            <person name="Williams K.H."/>
            <person name="Hubbard S.S."/>
            <person name="Banfield J.F."/>
        </authorList>
    </citation>
    <scope>NUCLEOTIDE SEQUENCE [LARGE SCALE GENOMIC DNA]</scope>
</reference>
<dbReference type="Proteomes" id="UP000179251">
    <property type="component" value="Unassembled WGS sequence"/>
</dbReference>
<sequence>MKLSIIIPAYNEENTILEILRRIEVVDLGDINKEIIIIDDGSTDGTRDILRGPEQSDKYKIFYQKKNCGKGAALRRGFKEATGDFIVIQDADLEYDPADLPIMLAPILNGRASIVFGSRALRKNNVPFSAIYFYGGILLSKIFNILFGTKLTDIATCYKLFPRKFVPQLMHLATNNFVFDVVEITYSLSGLGNIVEVPISYKARSKKSGKKMSALHGIKCLFTMLRIKLSSHVF</sequence>
<organism evidence="2 3">
    <name type="scientific">Candidatus Giovannonibacteria bacterium RIFCSPHIGHO2_01_FULL_45_23</name>
    <dbReference type="NCBI Taxonomy" id="1798325"/>
    <lineage>
        <taxon>Bacteria</taxon>
        <taxon>Candidatus Giovannoniibacteriota</taxon>
    </lineage>
</organism>
<dbReference type="InterPro" id="IPR050256">
    <property type="entry name" value="Glycosyltransferase_2"/>
</dbReference>
<dbReference type="AlphaFoldDB" id="A0A1F5VGB1"/>
<dbReference type="PANTHER" id="PTHR48090:SF7">
    <property type="entry name" value="RFBJ PROTEIN"/>
    <property type="match status" value="1"/>
</dbReference>
<gene>
    <name evidence="2" type="ORF">A2834_03240</name>
</gene>
<dbReference type="PANTHER" id="PTHR48090">
    <property type="entry name" value="UNDECAPRENYL-PHOSPHATE 4-DEOXY-4-FORMAMIDO-L-ARABINOSE TRANSFERASE-RELATED"/>
    <property type="match status" value="1"/>
</dbReference>
<comment type="caution">
    <text evidence="2">The sequence shown here is derived from an EMBL/GenBank/DDBJ whole genome shotgun (WGS) entry which is preliminary data.</text>
</comment>
<proteinExistence type="predicted"/>
<dbReference type="EMBL" id="MFHD01000017">
    <property type="protein sequence ID" value="OGF62455.1"/>
    <property type="molecule type" value="Genomic_DNA"/>
</dbReference>
<name>A0A1F5VGB1_9BACT</name>
<evidence type="ECO:0000313" key="3">
    <source>
        <dbReference type="Proteomes" id="UP000179251"/>
    </source>
</evidence>
<dbReference type="InterPro" id="IPR001173">
    <property type="entry name" value="Glyco_trans_2-like"/>
</dbReference>